<proteinExistence type="predicted"/>
<feature type="domain" description="Alpha/beta hydrolase fold-3" evidence="2">
    <location>
        <begin position="97"/>
        <end position="327"/>
    </location>
</feature>
<sequence>MIRKKKNVILSVSILLLTFLLSASSVTVYADTSTLSKEQEQLIKMLRSDEDKVSEELMNKYKVGKTEEMMVPTRDGETHIYVYYPDSDQKGPYPLFVNIHGGGFITGYREQDIVFSKNISSRANYVVIDIDYTPAPEKKYPYALHQSYDVIKWASKNSELLNIDPEKIVLCGHSAGGNLAAAVTLLNNVRHDFKIALQILDYPSLNLYTPQPLKRNAYKDPVNVPLSIASLYNSAFVDEEKDLDPTAYARLSQLYYDAYIDEDYRLDPTASPIFAPDEMLIGLPEALIITCWDDYRGEDAEKYAYRLLQAGVPVTARRMTDSSHGFVVSRDDQFEEAEKMIFDALDRVYKK</sequence>
<dbReference type="InterPro" id="IPR029058">
    <property type="entry name" value="AB_hydrolase_fold"/>
</dbReference>
<comment type="caution">
    <text evidence="3">The sequence shown here is derived from an EMBL/GenBank/DDBJ whole genome shotgun (WGS) entry which is preliminary data.</text>
</comment>
<dbReference type="Pfam" id="PF07859">
    <property type="entry name" value="Abhydrolase_3"/>
    <property type="match status" value="1"/>
</dbReference>
<feature type="chain" id="PRO_5018065469" evidence="1">
    <location>
        <begin position="31"/>
        <end position="351"/>
    </location>
</feature>
<gene>
    <name evidence="3" type="ORF">EHV15_07080</name>
</gene>
<keyword evidence="4" id="KW-1185">Reference proteome</keyword>
<evidence type="ECO:0000256" key="1">
    <source>
        <dbReference type="SAM" id="SignalP"/>
    </source>
</evidence>
<keyword evidence="1" id="KW-0732">Signal</keyword>
<dbReference type="AlphaFoldDB" id="A0A3P3TY18"/>
<dbReference type="RefSeq" id="WP_128630616.1">
    <property type="nucleotide sequence ID" value="NZ_RRCN01000001.1"/>
</dbReference>
<name>A0A3P3TY18_9BACL</name>
<dbReference type="Gene3D" id="3.40.50.1820">
    <property type="entry name" value="alpha/beta hydrolase"/>
    <property type="match status" value="1"/>
</dbReference>
<dbReference type="GO" id="GO:0019433">
    <property type="term" value="P:triglyceride catabolic process"/>
    <property type="evidence" value="ECO:0007669"/>
    <property type="project" value="TreeGrafter"/>
</dbReference>
<dbReference type="GO" id="GO:0005829">
    <property type="term" value="C:cytosol"/>
    <property type="evidence" value="ECO:0007669"/>
    <property type="project" value="TreeGrafter"/>
</dbReference>
<accession>A0A3P3TY18</accession>
<dbReference type="EMBL" id="RRCN01000001">
    <property type="protein sequence ID" value="RRJ62730.1"/>
    <property type="molecule type" value="Genomic_DNA"/>
</dbReference>
<dbReference type="PANTHER" id="PTHR23025:SF4">
    <property type="entry name" value="ALPHA_BETA HYDROLASE FOLD-3 DOMAIN-CONTAINING PROTEIN"/>
    <property type="match status" value="1"/>
</dbReference>
<dbReference type="PANTHER" id="PTHR23025">
    <property type="entry name" value="TRIACYLGLYCEROL LIPASE"/>
    <property type="match status" value="1"/>
</dbReference>
<dbReference type="GO" id="GO:0004771">
    <property type="term" value="F:sterol ester esterase activity"/>
    <property type="evidence" value="ECO:0007669"/>
    <property type="project" value="TreeGrafter"/>
</dbReference>
<reference evidence="3 4" key="1">
    <citation type="submission" date="2018-11" db="EMBL/GenBank/DDBJ databases">
        <title>Genome sequencing of Paenibacillus sp. KCOM 3021 (= ChDC PVNT-B20).</title>
        <authorList>
            <person name="Kook J.-K."/>
            <person name="Park S.-N."/>
            <person name="Lim Y.K."/>
        </authorList>
    </citation>
    <scope>NUCLEOTIDE SEQUENCE [LARGE SCALE GENOMIC DNA]</scope>
    <source>
        <strain evidence="3 4">KCOM 3021</strain>
    </source>
</reference>
<organism evidence="3 4">
    <name type="scientific">Paenibacillus oralis</name>
    <dbReference type="NCBI Taxonomy" id="2490856"/>
    <lineage>
        <taxon>Bacteria</taxon>
        <taxon>Bacillati</taxon>
        <taxon>Bacillota</taxon>
        <taxon>Bacilli</taxon>
        <taxon>Bacillales</taxon>
        <taxon>Paenibacillaceae</taxon>
        <taxon>Paenibacillus</taxon>
    </lineage>
</organism>
<dbReference type="OrthoDB" id="9815425at2"/>
<dbReference type="SUPFAM" id="SSF53474">
    <property type="entry name" value="alpha/beta-Hydrolases"/>
    <property type="match status" value="1"/>
</dbReference>
<keyword evidence="3" id="KW-0378">Hydrolase</keyword>
<evidence type="ECO:0000313" key="3">
    <source>
        <dbReference type="EMBL" id="RRJ62730.1"/>
    </source>
</evidence>
<feature type="signal peptide" evidence="1">
    <location>
        <begin position="1"/>
        <end position="30"/>
    </location>
</feature>
<evidence type="ECO:0000313" key="4">
    <source>
        <dbReference type="Proteomes" id="UP000267017"/>
    </source>
</evidence>
<dbReference type="GO" id="GO:0004806">
    <property type="term" value="F:triacylglycerol lipase activity"/>
    <property type="evidence" value="ECO:0007669"/>
    <property type="project" value="TreeGrafter"/>
</dbReference>
<evidence type="ECO:0000259" key="2">
    <source>
        <dbReference type="Pfam" id="PF07859"/>
    </source>
</evidence>
<dbReference type="Proteomes" id="UP000267017">
    <property type="component" value="Unassembled WGS sequence"/>
</dbReference>
<protein>
    <submittedName>
        <fullName evidence="3">Alpha/beta hydrolase</fullName>
    </submittedName>
</protein>
<dbReference type="InterPro" id="IPR013094">
    <property type="entry name" value="AB_hydrolase_3"/>
</dbReference>